<accession>A0A1J5PL59</accession>
<comment type="caution">
    <text evidence="1">The sequence shown here is derived from an EMBL/GenBank/DDBJ whole genome shotgun (WGS) entry which is preliminary data.</text>
</comment>
<reference evidence="1" key="1">
    <citation type="submission" date="2016-10" db="EMBL/GenBank/DDBJ databases">
        <title>Sequence of Gallionella enrichment culture.</title>
        <authorList>
            <person name="Poehlein A."/>
            <person name="Muehling M."/>
            <person name="Daniel R."/>
        </authorList>
    </citation>
    <scope>NUCLEOTIDE SEQUENCE</scope>
</reference>
<dbReference type="InterPro" id="IPR003749">
    <property type="entry name" value="ThiS/MoaD-like"/>
</dbReference>
<dbReference type="Gene3D" id="3.10.20.30">
    <property type="match status" value="1"/>
</dbReference>
<dbReference type="EMBL" id="MLJW01003677">
    <property type="protein sequence ID" value="OIQ71552.1"/>
    <property type="molecule type" value="Genomic_DNA"/>
</dbReference>
<name>A0A1J5PL59_9ZZZZ</name>
<dbReference type="AlphaFoldDB" id="A0A1J5PL59"/>
<dbReference type="CDD" id="cd17040">
    <property type="entry name" value="Ubl_MoaD_like"/>
    <property type="match status" value="1"/>
</dbReference>
<dbReference type="SUPFAM" id="SSF54285">
    <property type="entry name" value="MoaD/ThiS"/>
    <property type="match status" value="1"/>
</dbReference>
<gene>
    <name evidence="1" type="ORF">GALL_468300</name>
</gene>
<protein>
    <submittedName>
        <fullName evidence="1">ThiS family protein</fullName>
    </submittedName>
</protein>
<sequence>MVKVLLWGSLRSFADGRAEVEVEASTFKQVLDRLAEAYPGLRPQIARGVSMALDGRVYREAWFTPIKPDSEVVLMPYMQGG</sequence>
<organism evidence="1">
    <name type="scientific">mine drainage metagenome</name>
    <dbReference type="NCBI Taxonomy" id="410659"/>
    <lineage>
        <taxon>unclassified sequences</taxon>
        <taxon>metagenomes</taxon>
        <taxon>ecological metagenomes</taxon>
    </lineage>
</organism>
<evidence type="ECO:0000313" key="1">
    <source>
        <dbReference type="EMBL" id="OIQ71552.1"/>
    </source>
</evidence>
<dbReference type="Pfam" id="PF02597">
    <property type="entry name" value="ThiS"/>
    <property type="match status" value="1"/>
</dbReference>
<dbReference type="InterPro" id="IPR016155">
    <property type="entry name" value="Mopterin_synth/thiamin_S_b"/>
</dbReference>
<dbReference type="InterPro" id="IPR012675">
    <property type="entry name" value="Beta-grasp_dom_sf"/>
</dbReference>
<proteinExistence type="predicted"/>